<evidence type="ECO:0000256" key="1">
    <source>
        <dbReference type="ARBA" id="ARBA00004651"/>
    </source>
</evidence>
<keyword evidence="3 7" id="KW-0812">Transmembrane</keyword>
<feature type="region of interest" description="Disordered" evidence="6">
    <location>
        <begin position="1"/>
        <end position="24"/>
    </location>
</feature>
<feature type="transmembrane region" description="Helical" evidence="7">
    <location>
        <begin position="41"/>
        <end position="64"/>
    </location>
</feature>
<protein>
    <submittedName>
        <fullName evidence="9">RDD family protein</fullName>
    </submittedName>
</protein>
<evidence type="ECO:0000256" key="5">
    <source>
        <dbReference type="ARBA" id="ARBA00023136"/>
    </source>
</evidence>
<comment type="subcellular location">
    <subcellularLocation>
        <location evidence="1">Cell membrane</location>
        <topology evidence="1">Multi-pass membrane protein</topology>
    </subcellularLocation>
</comment>
<evidence type="ECO:0000256" key="4">
    <source>
        <dbReference type="ARBA" id="ARBA00022989"/>
    </source>
</evidence>
<comment type="caution">
    <text evidence="9">The sequence shown here is derived from an EMBL/GenBank/DDBJ whole genome shotgun (WGS) entry which is preliminary data.</text>
</comment>
<evidence type="ECO:0000313" key="10">
    <source>
        <dbReference type="Proteomes" id="UP001596143"/>
    </source>
</evidence>
<feature type="domain" description="RDD" evidence="8">
    <location>
        <begin position="35"/>
        <end position="163"/>
    </location>
</feature>
<keyword evidence="10" id="KW-1185">Reference proteome</keyword>
<dbReference type="RefSeq" id="WP_270897201.1">
    <property type="nucleotide sequence ID" value="NZ_JBHSPF010000059.1"/>
</dbReference>
<keyword evidence="4 7" id="KW-1133">Transmembrane helix</keyword>
<gene>
    <name evidence="9" type="ORF">ACFPTR_11500</name>
</gene>
<dbReference type="Pfam" id="PF06271">
    <property type="entry name" value="RDD"/>
    <property type="match status" value="1"/>
</dbReference>
<sequence length="171" mass="19789">MDHYHSEQEVVRNEETHTESESIDEQRNVVKEQFAGFWIRFWAYIIDLVIVFSINGILLSPLMFIESSPVYIAGIFTLQGILSTLTSYLYFLFMTKAFEQTLGKMIVGVKVVRTDRAPLTWNDLLFREVVGRFIHRSLVITNVLYVIVGVTQNKQGIHDMFGNTEVIHVEK</sequence>
<evidence type="ECO:0000313" key="9">
    <source>
        <dbReference type="EMBL" id="MFC5629477.1"/>
    </source>
</evidence>
<evidence type="ECO:0000256" key="6">
    <source>
        <dbReference type="SAM" id="MobiDB-lite"/>
    </source>
</evidence>
<reference evidence="10" key="1">
    <citation type="journal article" date="2019" name="Int. J. Syst. Evol. Microbiol.">
        <title>The Global Catalogue of Microorganisms (GCM) 10K type strain sequencing project: providing services to taxonomists for standard genome sequencing and annotation.</title>
        <authorList>
            <consortium name="The Broad Institute Genomics Platform"/>
            <consortium name="The Broad Institute Genome Sequencing Center for Infectious Disease"/>
            <person name="Wu L."/>
            <person name="Ma J."/>
        </authorList>
    </citation>
    <scope>NUCLEOTIDE SEQUENCE [LARGE SCALE GENOMIC DNA]</scope>
    <source>
        <strain evidence="10">CGMCC 1.15790</strain>
    </source>
</reference>
<accession>A0ABW0U9P3</accession>
<evidence type="ECO:0000259" key="8">
    <source>
        <dbReference type="Pfam" id="PF06271"/>
    </source>
</evidence>
<name>A0ABW0U9P3_9BACI</name>
<organism evidence="9 10">
    <name type="scientific">Aliibacillus thermotolerans</name>
    <dbReference type="NCBI Taxonomy" id="1834418"/>
    <lineage>
        <taxon>Bacteria</taxon>
        <taxon>Bacillati</taxon>
        <taxon>Bacillota</taxon>
        <taxon>Bacilli</taxon>
        <taxon>Bacillales</taxon>
        <taxon>Bacillaceae</taxon>
        <taxon>Aliibacillus</taxon>
    </lineage>
</organism>
<dbReference type="Proteomes" id="UP001596143">
    <property type="component" value="Unassembled WGS sequence"/>
</dbReference>
<feature type="transmembrane region" description="Helical" evidence="7">
    <location>
        <begin position="70"/>
        <end position="93"/>
    </location>
</feature>
<evidence type="ECO:0000256" key="3">
    <source>
        <dbReference type="ARBA" id="ARBA00022692"/>
    </source>
</evidence>
<keyword evidence="2" id="KW-1003">Cell membrane</keyword>
<dbReference type="PANTHER" id="PTHR36115">
    <property type="entry name" value="PROLINE-RICH ANTIGEN HOMOLOG-RELATED"/>
    <property type="match status" value="1"/>
</dbReference>
<evidence type="ECO:0000256" key="7">
    <source>
        <dbReference type="SAM" id="Phobius"/>
    </source>
</evidence>
<dbReference type="EMBL" id="JBHSPF010000059">
    <property type="protein sequence ID" value="MFC5629477.1"/>
    <property type="molecule type" value="Genomic_DNA"/>
</dbReference>
<proteinExistence type="predicted"/>
<evidence type="ECO:0000256" key="2">
    <source>
        <dbReference type="ARBA" id="ARBA00022475"/>
    </source>
</evidence>
<keyword evidence="5 7" id="KW-0472">Membrane</keyword>
<dbReference type="InterPro" id="IPR051791">
    <property type="entry name" value="Pra-immunoreactive"/>
</dbReference>
<dbReference type="PANTHER" id="PTHR36115:SF9">
    <property type="entry name" value="LMO1584 PROTEIN"/>
    <property type="match status" value="1"/>
</dbReference>
<dbReference type="InterPro" id="IPR010432">
    <property type="entry name" value="RDD"/>
</dbReference>